<dbReference type="PANTHER" id="PTHR11439">
    <property type="entry name" value="GAG-POL-RELATED RETROTRANSPOSON"/>
    <property type="match status" value="1"/>
</dbReference>
<dbReference type="AlphaFoldDB" id="A0A225W9R7"/>
<dbReference type="Proteomes" id="UP000198211">
    <property type="component" value="Unassembled WGS sequence"/>
</dbReference>
<dbReference type="OrthoDB" id="47885at2759"/>
<proteinExistence type="predicted"/>
<dbReference type="PANTHER" id="PTHR11439:SF483">
    <property type="entry name" value="PEPTIDE SYNTHASE GLIP-LIKE, PUTATIVE (AFU_ORTHOLOGUE AFUA_3G12920)-RELATED"/>
    <property type="match status" value="1"/>
</dbReference>
<evidence type="ECO:0000313" key="1">
    <source>
        <dbReference type="EMBL" id="OWZ14144.1"/>
    </source>
</evidence>
<evidence type="ECO:0000313" key="2">
    <source>
        <dbReference type="Proteomes" id="UP000198211"/>
    </source>
</evidence>
<keyword evidence="2" id="KW-1185">Reference proteome</keyword>
<reference evidence="2" key="1">
    <citation type="submission" date="2017-03" db="EMBL/GenBank/DDBJ databases">
        <title>Phytopthora megakarya and P. palmivora, two closely related causual agents of cacao black pod achieved similar genome size and gene model numbers by different mechanisms.</title>
        <authorList>
            <person name="Ali S."/>
            <person name="Shao J."/>
            <person name="Larry D.J."/>
            <person name="Kronmiller B."/>
            <person name="Shen D."/>
            <person name="Strem M.D."/>
            <person name="Melnick R.L."/>
            <person name="Guiltinan M.J."/>
            <person name="Tyler B.M."/>
            <person name="Meinhardt L.W."/>
            <person name="Bailey B.A."/>
        </authorList>
    </citation>
    <scope>NUCLEOTIDE SEQUENCE [LARGE SCALE GENOMIC DNA]</scope>
    <source>
        <strain evidence="2">zdho120</strain>
    </source>
</reference>
<dbReference type="EMBL" id="NBNE01001403">
    <property type="protein sequence ID" value="OWZ14144.1"/>
    <property type="molecule type" value="Genomic_DNA"/>
</dbReference>
<comment type="caution">
    <text evidence="1">The sequence shown here is derived from an EMBL/GenBank/DDBJ whole genome shotgun (WGS) entry which is preliminary data.</text>
</comment>
<protein>
    <submittedName>
        <fullName evidence="1">Polyprotein</fullName>
    </submittedName>
</protein>
<sequence length="97" mass="11237">MENYNGSACYDYLSTRELVRALPYLVIVSRPDIAHATRHLGNVISNYNHEHYAQAKRVLRYLKPSCDYGLVMDVQTHDGVRIWSYSDADYVNDPVDR</sequence>
<dbReference type="STRING" id="4795.A0A225W9R7"/>
<accession>A0A225W9R7</accession>
<organism evidence="1 2">
    <name type="scientific">Phytophthora megakarya</name>
    <dbReference type="NCBI Taxonomy" id="4795"/>
    <lineage>
        <taxon>Eukaryota</taxon>
        <taxon>Sar</taxon>
        <taxon>Stramenopiles</taxon>
        <taxon>Oomycota</taxon>
        <taxon>Peronosporomycetes</taxon>
        <taxon>Peronosporales</taxon>
        <taxon>Peronosporaceae</taxon>
        <taxon>Phytophthora</taxon>
    </lineage>
</organism>
<name>A0A225W9R7_9STRA</name>
<gene>
    <name evidence="1" type="ORF">PHMEG_00012415</name>
</gene>